<accession>A0A3S0SDD5</accession>
<organism evidence="2 3">
    <name type="scientific">Spiroplasma poulsonii</name>
    <dbReference type="NCBI Taxonomy" id="2138"/>
    <lineage>
        <taxon>Bacteria</taxon>
        <taxon>Bacillati</taxon>
        <taxon>Mycoplasmatota</taxon>
        <taxon>Mollicutes</taxon>
        <taxon>Entomoplasmatales</taxon>
        <taxon>Spiroplasmataceae</taxon>
        <taxon>Spiroplasma</taxon>
    </lineage>
</organism>
<keyword evidence="1" id="KW-0732">Signal</keyword>
<evidence type="ECO:0008006" key="4">
    <source>
        <dbReference type="Google" id="ProtNLM"/>
    </source>
</evidence>
<dbReference type="AlphaFoldDB" id="A0A3S0SDD5"/>
<dbReference type="RefSeq" id="WP_127093240.1">
    <property type="nucleotide sequence ID" value="NZ_RAHC01000011.1"/>
</dbReference>
<feature type="chain" id="PRO_5018749843" description="Chitinase-like" evidence="1">
    <location>
        <begin position="20"/>
        <end position="335"/>
    </location>
</feature>
<evidence type="ECO:0000313" key="2">
    <source>
        <dbReference type="EMBL" id="RUP76028.1"/>
    </source>
</evidence>
<evidence type="ECO:0000256" key="1">
    <source>
        <dbReference type="SAM" id="SignalP"/>
    </source>
</evidence>
<dbReference type="EMBL" id="RAHC01000011">
    <property type="protein sequence ID" value="RUP76028.1"/>
    <property type="molecule type" value="Genomic_DNA"/>
</dbReference>
<reference evidence="2 3" key="1">
    <citation type="journal article" date="2019" name="Genome Biol. Evol.">
        <title>Toxin and genome evolution in a Drosophila defensive symbiosis.</title>
        <authorList>
            <person name="Ballinger M.J."/>
            <person name="Gawryluk R.M."/>
            <person name="Perlman S.J."/>
        </authorList>
    </citation>
    <scope>NUCLEOTIDE SEQUENCE [LARGE SCALE GENOMIC DNA]</scope>
    <source>
        <strain evidence="3">sNeo</strain>
    </source>
</reference>
<dbReference type="Proteomes" id="UP000274545">
    <property type="component" value="Unassembled WGS sequence"/>
</dbReference>
<name>A0A3S0SDD5_9MOLU</name>
<evidence type="ECO:0000313" key="3">
    <source>
        <dbReference type="Proteomes" id="UP000274545"/>
    </source>
</evidence>
<sequence>MKKLLSLLSVLAISGSAVPTTISASPYQKKQSIRVKRQTQSPIFKTNGVDIPTEQQIKDKLINKYPHIAAEQIKVKNITSNSVNITIDGFSGETTLTFIVDKSIPLNNVIANPNLGEIDFSKLGNSYEEQIKFRLLELNPQLDITKINVTSITTSNAKVNSNDINIYNGELNIKYSRPVKSIIKNIELGSIRTNGLNLSTEQQIKDKLKEKNPNLADIINDFEVKNITPTYAKISYKQKDILSGKVVVNFTSNINLNKIITNNNLGEFKTENLSNPTKEQIKNKLREMYADLNIIKINVENITNSSAKITSADKNVYTNNVNVNYTVSIDSLNWE</sequence>
<protein>
    <recommendedName>
        <fullName evidence="4">Chitinase-like</fullName>
    </recommendedName>
</protein>
<feature type="signal peptide" evidence="1">
    <location>
        <begin position="1"/>
        <end position="19"/>
    </location>
</feature>
<proteinExistence type="predicted"/>
<comment type="caution">
    <text evidence="2">The sequence shown here is derived from an EMBL/GenBank/DDBJ whole genome shotgun (WGS) entry which is preliminary data.</text>
</comment>
<gene>
    <name evidence="2" type="ORF">D6D54_07115</name>
</gene>